<proteinExistence type="inferred from homology"/>
<dbReference type="Proteomes" id="UP000040088">
    <property type="component" value="Unassembled WGS sequence"/>
</dbReference>
<keyword evidence="2" id="KW-0229">DNA integration</keyword>
<dbReference type="InterPro" id="IPR011010">
    <property type="entry name" value="DNA_brk_join_enz"/>
</dbReference>
<organism evidence="6 7">
    <name type="scientific">Yersinia aleksiciae</name>
    <dbReference type="NCBI Taxonomy" id="263819"/>
    <lineage>
        <taxon>Bacteria</taxon>
        <taxon>Pseudomonadati</taxon>
        <taxon>Pseudomonadota</taxon>
        <taxon>Gammaproteobacteria</taxon>
        <taxon>Enterobacterales</taxon>
        <taxon>Yersiniaceae</taxon>
        <taxon>Yersinia</taxon>
    </lineage>
</organism>
<dbReference type="Pfam" id="PF00589">
    <property type="entry name" value="Phage_integrase"/>
    <property type="match status" value="1"/>
</dbReference>
<evidence type="ECO:0000259" key="5">
    <source>
        <dbReference type="PROSITE" id="PS51898"/>
    </source>
</evidence>
<evidence type="ECO:0000313" key="7">
    <source>
        <dbReference type="Proteomes" id="UP000040088"/>
    </source>
</evidence>
<reference evidence="7" key="1">
    <citation type="submission" date="2015-03" db="EMBL/GenBank/DDBJ databases">
        <authorList>
            <consortium name="Pathogen Informatics"/>
        </authorList>
    </citation>
    <scope>NUCLEOTIDE SEQUENCE [LARGE SCALE GENOMIC DNA]</scope>
    <source>
        <strain evidence="7">IP27925</strain>
    </source>
</reference>
<dbReference type="GO" id="GO:0003677">
    <property type="term" value="F:DNA binding"/>
    <property type="evidence" value="ECO:0007669"/>
    <property type="project" value="UniProtKB-KW"/>
</dbReference>
<dbReference type="CDD" id="cd01184">
    <property type="entry name" value="INT_C_like_1"/>
    <property type="match status" value="1"/>
</dbReference>
<dbReference type="PANTHER" id="PTHR30349:SF41">
    <property type="entry name" value="INTEGRASE_RECOMBINASE PROTEIN MJ0367-RELATED"/>
    <property type="match status" value="1"/>
</dbReference>
<comment type="similarity">
    <text evidence="1">Belongs to the 'phage' integrase family.</text>
</comment>
<dbReference type="InterPro" id="IPR050090">
    <property type="entry name" value="Tyrosine_recombinase_XerCD"/>
</dbReference>
<dbReference type="InterPro" id="IPR002104">
    <property type="entry name" value="Integrase_catalytic"/>
</dbReference>
<evidence type="ECO:0000256" key="4">
    <source>
        <dbReference type="ARBA" id="ARBA00023172"/>
    </source>
</evidence>
<sequence>MASLMLSRHGIWYYRKVNILPSGKRKEFRRSLRTRSKSEALKRIAQYQDNLIPIMMNHSPEILQLLAGLQVLHALPNQKTLSPLPPRLPNLHIELKQYLKAKEDSVSERERDIIERFVTNFLAYTNDPYSKRQAAQFIDQLPNAIPTKNMYVRKIGAFFRWIDRRTDQDIKNPFSGLSIRDTVSASEKRPAYTAEQVKQLEALIDREIEWKRWIILIARFSGMRANEICQLYCDDIQKIEDIWCFRIDTTHPLQNIKTTNSRRYVPIHAELLKKGILTYVGQQKERLFPRLSWRQDSFAVYFTAWFLKFRKRHNLPEFHSLRHYAATVLKQAGVPEQYAGALLGHSSGQGITYNRYGKGIGKIDILFETVNLL</sequence>
<dbReference type="PROSITE" id="PS51898">
    <property type="entry name" value="TYR_RECOMBINASE"/>
    <property type="match status" value="1"/>
</dbReference>
<evidence type="ECO:0000256" key="3">
    <source>
        <dbReference type="ARBA" id="ARBA00023125"/>
    </source>
</evidence>
<dbReference type="InterPro" id="IPR013762">
    <property type="entry name" value="Integrase-like_cat_sf"/>
</dbReference>
<protein>
    <submittedName>
        <fullName evidence="6">Putative integrase</fullName>
    </submittedName>
</protein>
<dbReference type="EMBL" id="CQEM01000001">
    <property type="protein sequence ID" value="CNK58535.1"/>
    <property type="molecule type" value="Genomic_DNA"/>
</dbReference>
<dbReference type="GO" id="GO:0006310">
    <property type="term" value="P:DNA recombination"/>
    <property type="evidence" value="ECO:0007669"/>
    <property type="project" value="UniProtKB-KW"/>
</dbReference>
<keyword evidence="4" id="KW-0233">DNA recombination</keyword>
<dbReference type="Gene3D" id="1.10.443.10">
    <property type="entry name" value="Intergrase catalytic core"/>
    <property type="match status" value="1"/>
</dbReference>
<dbReference type="GO" id="GO:0015074">
    <property type="term" value="P:DNA integration"/>
    <property type="evidence" value="ECO:0007669"/>
    <property type="project" value="UniProtKB-KW"/>
</dbReference>
<dbReference type="AlphaFoldDB" id="A0A0T9T2U9"/>
<name>A0A0T9T2U9_YERAE</name>
<evidence type="ECO:0000313" key="6">
    <source>
        <dbReference type="EMBL" id="CNK58535.1"/>
    </source>
</evidence>
<feature type="domain" description="Tyr recombinase" evidence="5">
    <location>
        <begin position="187"/>
        <end position="371"/>
    </location>
</feature>
<gene>
    <name evidence="6" type="ORF">ERS008460_00280</name>
</gene>
<keyword evidence="3" id="KW-0238">DNA-binding</keyword>
<evidence type="ECO:0000256" key="1">
    <source>
        <dbReference type="ARBA" id="ARBA00008857"/>
    </source>
</evidence>
<dbReference type="RefSeq" id="WP_050124882.1">
    <property type="nucleotide sequence ID" value="NZ_CQEM01000001.1"/>
</dbReference>
<evidence type="ECO:0000256" key="2">
    <source>
        <dbReference type="ARBA" id="ARBA00022908"/>
    </source>
</evidence>
<dbReference type="PANTHER" id="PTHR30349">
    <property type="entry name" value="PHAGE INTEGRASE-RELATED"/>
    <property type="match status" value="1"/>
</dbReference>
<dbReference type="SUPFAM" id="SSF56349">
    <property type="entry name" value="DNA breaking-rejoining enzymes"/>
    <property type="match status" value="1"/>
</dbReference>
<accession>A0A0T9T2U9</accession>